<evidence type="ECO:0000256" key="8">
    <source>
        <dbReference type="SAM" id="Phobius"/>
    </source>
</evidence>
<accession>A0A4Q5LG55</accession>
<dbReference type="InterPro" id="IPR003154">
    <property type="entry name" value="S1/P1nuclease"/>
</dbReference>
<keyword evidence="2" id="KW-0479">Metal-binding</keyword>
<evidence type="ECO:0000256" key="3">
    <source>
        <dbReference type="ARBA" id="ARBA00022759"/>
    </source>
</evidence>
<feature type="compositionally biased region" description="Low complexity" evidence="7">
    <location>
        <begin position="387"/>
        <end position="401"/>
    </location>
</feature>
<dbReference type="SUPFAM" id="SSF48537">
    <property type="entry name" value="Phospholipase C/P1 nuclease"/>
    <property type="match status" value="1"/>
</dbReference>
<proteinExistence type="predicted"/>
<feature type="transmembrane region" description="Helical" evidence="8">
    <location>
        <begin position="49"/>
        <end position="68"/>
    </location>
</feature>
<evidence type="ECO:0000256" key="1">
    <source>
        <dbReference type="ARBA" id="ARBA00022722"/>
    </source>
</evidence>
<dbReference type="CDD" id="cd10981">
    <property type="entry name" value="ZnPC_S1P1"/>
    <property type="match status" value="1"/>
</dbReference>
<keyword evidence="8" id="KW-0472">Membrane</keyword>
<dbReference type="Proteomes" id="UP000294155">
    <property type="component" value="Unassembled WGS sequence"/>
</dbReference>
<dbReference type="GO" id="GO:0016788">
    <property type="term" value="F:hydrolase activity, acting on ester bonds"/>
    <property type="evidence" value="ECO:0007669"/>
    <property type="project" value="InterPro"/>
</dbReference>
<dbReference type="GO" id="GO:0006308">
    <property type="term" value="P:DNA catabolic process"/>
    <property type="evidence" value="ECO:0007669"/>
    <property type="project" value="InterPro"/>
</dbReference>
<dbReference type="EMBL" id="SEWE01000007">
    <property type="protein sequence ID" value="RYU82173.1"/>
    <property type="molecule type" value="Genomic_DNA"/>
</dbReference>
<comment type="caution">
    <text evidence="9">The sequence shown here is derived from an EMBL/GenBank/DDBJ whole genome shotgun (WGS) entry which is preliminary data.</text>
</comment>
<feature type="region of interest" description="Disordered" evidence="7">
    <location>
        <begin position="387"/>
        <end position="446"/>
    </location>
</feature>
<feature type="region of interest" description="Disordered" evidence="7">
    <location>
        <begin position="1"/>
        <end position="30"/>
    </location>
</feature>
<keyword evidence="6" id="KW-0325">Glycoprotein</keyword>
<evidence type="ECO:0000256" key="5">
    <source>
        <dbReference type="ARBA" id="ARBA00023157"/>
    </source>
</evidence>
<keyword evidence="3" id="KW-0255">Endonuclease</keyword>
<keyword evidence="1" id="KW-0540">Nuclease</keyword>
<reference evidence="9 10" key="1">
    <citation type="submission" date="2019-02" db="EMBL/GenBank/DDBJ databases">
        <title>Bacterial novel species isolated from soil.</title>
        <authorList>
            <person name="Jung H.-Y."/>
        </authorList>
    </citation>
    <scope>NUCLEOTIDE SEQUENCE [LARGE SCALE GENOMIC DNA]</scope>
    <source>
        <strain evidence="9 10">1-3-3-3</strain>
    </source>
</reference>
<organism evidence="9 10">
    <name type="scientific">Hymenobacter persicinus</name>
    <dbReference type="NCBI Taxonomy" id="2025506"/>
    <lineage>
        <taxon>Bacteria</taxon>
        <taxon>Pseudomonadati</taxon>
        <taxon>Bacteroidota</taxon>
        <taxon>Cytophagia</taxon>
        <taxon>Cytophagales</taxon>
        <taxon>Hymenobacteraceae</taxon>
        <taxon>Hymenobacter</taxon>
    </lineage>
</organism>
<keyword evidence="4" id="KW-0378">Hydrolase</keyword>
<keyword evidence="5" id="KW-1015">Disulfide bond</keyword>
<dbReference type="OrthoDB" id="267579at2"/>
<dbReference type="Gene3D" id="1.10.575.10">
    <property type="entry name" value="P1 Nuclease"/>
    <property type="match status" value="1"/>
</dbReference>
<evidence type="ECO:0000313" key="10">
    <source>
        <dbReference type="Proteomes" id="UP000294155"/>
    </source>
</evidence>
<evidence type="ECO:0000256" key="2">
    <source>
        <dbReference type="ARBA" id="ARBA00022723"/>
    </source>
</evidence>
<name>A0A4Q5LG55_9BACT</name>
<gene>
    <name evidence="9" type="ORF">EWM57_05170</name>
</gene>
<evidence type="ECO:0000256" key="6">
    <source>
        <dbReference type="ARBA" id="ARBA00023180"/>
    </source>
</evidence>
<evidence type="ECO:0000256" key="4">
    <source>
        <dbReference type="ARBA" id="ARBA00022801"/>
    </source>
</evidence>
<dbReference type="GO" id="GO:0003676">
    <property type="term" value="F:nucleic acid binding"/>
    <property type="evidence" value="ECO:0007669"/>
    <property type="project" value="InterPro"/>
</dbReference>
<dbReference type="GO" id="GO:0046872">
    <property type="term" value="F:metal ion binding"/>
    <property type="evidence" value="ECO:0007669"/>
    <property type="project" value="UniProtKB-KW"/>
</dbReference>
<evidence type="ECO:0000313" key="9">
    <source>
        <dbReference type="EMBL" id="RYU82173.1"/>
    </source>
</evidence>
<dbReference type="GO" id="GO:0004519">
    <property type="term" value="F:endonuclease activity"/>
    <property type="evidence" value="ECO:0007669"/>
    <property type="project" value="UniProtKB-KW"/>
</dbReference>
<dbReference type="Pfam" id="PF02265">
    <property type="entry name" value="S1-P1_nuclease"/>
    <property type="match status" value="1"/>
</dbReference>
<keyword evidence="10" id="KW-1185">Reference proteome</keyword>
<sequence>MHSPVRRPFETGPDGPPKNEPSKTKNAQQFPNFADPLSAAYRFNMKKQLFLLVLILLCPFMSPGWGFFAHKTINQIAVYALPKTMQGFYFQHLPQIVRLASAADERREDDPTEANKHFIDMDHFGEDPFGMMPKAWEKATAKYSADTLRKYGTLPWVVVDVKDKLTEAFRQRDTVAIVQLSADLGHYVADAFVPLHTTINYDGQLTNQQGLHSLWESKLPERHLAEWKLDSDKGEYLKDPQRAIWQVIQESYGFLGATYDMEEKVTRTFTPETKYVFSHKYGKTRRSYSDAFADAYNKEVGAHVAYRLKQAPTMVASMWITAWQDAGKPDLETLMAKKPSKEAKEQLEAQLKAWNKIELIPQDLLLALHKEKAVEKADQINSAQDMAPVPTEEAPAAAPAAAPAPAPTAPFTQPEKLKVKSKTAEGTTKQKDKKKKEAKKDNDGWN</sequence>
<keyword evidence="8" id="KW-1133">Transmembrane helix</keyword>
<dbReference type="AlphaFoldDB" id="A0A4Q5LG55"/>
<evidence type="ECO:0008006" key="11">
    <source>
        <dbReference type="Google" id="ProtNLM"/>
    </source>
</evidence>
<evidence type="ECO:0000256" key="7">
    <source>
        <dbReference type="SAM" id="MobiDB-lite"/>
    </source>
</evidence>
<keyword evidence="8" id="KW-0812">Transmembrane</keyword>
<protein>
    <recommendedName>
        <fullName evidence="11">S1/P1 Nuclease</fullName>
    </recommendedName>
</protein>
<dbReference type="InterPro" id="IPR008947">
    <property type="entry name" value="PLipase_C/P1_nuclease_dom_sf"/>
</dbReference>